<feature type="region of interest" description="Disordered" evidence="3">
    <location>
        <begin position="1"/>
        <end position="72"/>
    </location>
</feature>
<evidence type="ECO:0000259" key="4">
    <source>
        <dbReference type="SMART" id="SM01001"/>
    </source>
</evidence>
<name>A0A8J4FAF2_9CHLO</name>
<dbReference type="AlphaFoldDB" id="A0A8J4FAF2"/>
<keyword evidence="6" id="KW-1185">Reference proteome</keyword>
<reference evidence="5" key="1">
    <citation type="journal article" date="2021" name="Proc. Natl. Acad. Sci. U.S.A.">
        <title>Three genomes in the algal genus Volvox reveal the fate of a haploid sex-determining region after a transition to homothallism.</title>
        <authorList>
            <person name="Yamamoto K."/>
            <person name="Hamaji T."/>
            <person name="Kawai-Toyooka H."/>
            <person name="Matsuzaki R."/>
            <person name="Takahashi F."/>
            <person name="Nishimura Y."/>
            <person name="Kawachi M."/>
            <person name="Noguchi H."/>
            <person name="Minakuchi Y."/>
            <person name="Umen J.G."/>
            <person name="Toyoda A."/>
            <person name="Nozaki H."/>
        </authorList>
    </citation>
    <scope>NUCLEOTIDE SEQUENCE</scope>
    <source>
        <strain evidence="5">NIES-3780</strain>
    </source>
</reference>
<dbReference type="GO" id="GO:0006189">
    <property type="term" value="P:'de novo' IMP biosynthetic process"/>
    <property type="evidence" value="ECO:0007669"/>
    <property type="project" value="UniProtKB-UniPathway"/>
</dbReference>
<dbReference type="SUPFAM" id="SSF52255">
    <property type="entry name" value="N5-CAIR mutase (phosphoribosylaminoimidazole carboxylase, PurE)"/>
    <property type="match status" value="1"/>
</dbReference>
<evidence type="ECO:0000256" key="3">
    <source>
        <dbReference type="SAM" id="MobiDB-lite"/>
    </source>
</evidence>
<dbReference type="GO" id="GO:0004638">
    <property type="term" value="F:phosphoribosylaminoimidazole carboxylase activity"/>
    <property type="evidence" value="ECO:0007669"/>
    <property type="project" value="UniProtKB-EC"/>
</dbReference>
<comment type="pathway">
    <text evidence="1">Purine metabolism; IMP biosynthesis via de novo pathway; 5-amino-1-(5-phospho-D-ribosyl)imidazole-4-carboxylate from 5-amino-1-(5-phospho-D-ribosyl)imidazole (carboxylase route): step 1/1.</text>
</comment>
<dbReference type="InterPro" id="IPR039476">
    <property type="entry name" value="P2CMN_synthase_LarB"/>
</dbReference>
<dbReference type="InterPro" id="IPR000031">
    <property type="entry name" value="PurE_dom"/>
</dbReference>
<sequence length="332" mass="34266">MLAVQPPSSIMKTHVSARNAGGRRRCSGGRGRLSIEAGMGGASSTADHQNSYTQMSNGNGNGNGNGHASRHSQMNPEFNLEQLASSSTDSHQTPEVVWGPGKSPDQIAMKLLSLAERQRVAVAARIDPATYSAVRMHAPGVEYNARARTLKLKSASAEQLPKQRRLPGSVAVVSADTADQSIAEEVRVLCDYLGAYTFQIRDVGSANLHGLLTNVDSLRAADVVVVVAGMDCALPPLVAGITQSPVIAVPTSGGFGASLGGMAPLLAALSTNTPGITLCNIDNGYGAAAMAVRMLKMASRLHSVRSAAEAAAAAAEAAARSLDVHAPPAIQV</sequence>
<dbReference type="Pfam" id="PF00731">
    <property type="entry name" value="AIRC"/>
    <property type="match status" value="1"/>
</dbReference>
<gene>
    <name evidence="5" type="ORF">Vafri_21318</name>
</gene>
<dbReference type="PANTHER" id="PTHR43064:SF1">
    <property type="entry name" value="SLL1489 PROTEIN"/>
    <property type="match status" value="1"/>
</dbReference>
<dbReference type="Proteomes" id="UP000747399">
    <property type="component" value="Unassembled WGS sequence"/>
</dbReference>
<dbReference type="UniPathway" id="UPA00074">
    <property type="reaction ID" value="UER00130"/>
</dbReference>
<accession>A0A8J4FAF2</accession>
<dbReference type="SMART" id="SM01001">
    <property type="entry name" value="AIRC"/>
    <property type="match status" value="1"/>
</dbReference>
<evidence type="ECO:0000313" key="6">
    <source>
        <dbReference type="Proteomes" id="UP000747399"/>
    </source>
</evidence>
<feature type="compositionally biased region" description="Polar residues" evidence="3">
    <location>
        <begin position="42"/>
        <end position="56"/>
    </location>
</feature>
<comment type="caution">
    <text evidence="5">The sequence shown here is derived from an EMBL/GenBank/DDBJ whole genome shotgun (WGS) entry which is preliminary data.</text>
</comment>
<dbReference type="GO" id="GO:0016787">
    <property type="term" value="F:hydrolase activity"/>
    <property type="evidence" value="ECO:0007669"/>
    <property type="project" value="InterPro"/>
</dbReference>
<evidence type="ECO:0000256" key="2">
    <source>
        <dbReference type="ARBA" id="ARBA00012329"/>
    </source>
</evidence>
<dbReference type="EMBL" id="BNCO01000109">
    <property type="protein sequence ID" value="GIL68034.1"/>
    <property type="molecule type" value="Genomic_DNA"/>
</dbReference>
<dbReference type="EC" id="4.1.1.21" evidence="2"/>
<dbReference type="Gene3D" id="3.40.50.1970">
    <property type="match status" value="1"/>
</dbReference>
<feature type="compositionally biased region" description="Polar residues" evidence="3">
    <location>
        <begin position="1"/>
        <end position="11"/>
    </location>
</feature>
<feature type="domain" description="PurE" evidence="4">
    <location>
        <begin position="168"/>
        <end position="312"/>
    </location>
</feature>
<proteinExistence type="predicted"/>
<organism evidence="5 6">
    <name type="scientific">Volvox africanus</name>
    <dbReference type="NCBI Taxonomy" id="51714"/>
    <lineage>
        <taxon>Eukaryota</taxon>
        <taxon>Viridiplantae</taxon>
        <taxon>Chlorophyta</taxon>
        <taxon>core chlorophytes</taxon>
        <taxon>Chlorophyceae</taxon>
        <taxon>CS clade</taxon>
        <taxon>Chlamydomonadales</taxon>
        <taxon>Volvocaceae</taxon>
        <taxon>Volvox</taxon>
    </lineage>
</organism>
<protein>
    <recommendedName>
        <fullName evidence="2">phosphoribosylaminoimidazole carboxylase</fullName>
        <ecNumber evidence="2">4.1.1.21</ecNumber>
    </recommendedName>
</protein>
<dbReference type="PANTHER" id="PTHR43064">
    <property type="entry name" value="PHOSPHORIBOSYLAMINOIMIDAZOLE CARBOXYLASE-RELATED"/>
    <property type="match status" value="1"/>
</dbReference>
<dbReference type="NCBIfam" id="NF033503">
    <property type="entry name" value="LarB"/>
    <property type="match status" value="1"/>
</dbReference>
<evidence type="ECO:0000313" key="5">
    <source>
        <dbReference type="EMBL" id="GIL68034.1"/>
    </source>
</evidence>
<evidence type="ECO:0000256" key="1">
    <source>
        <dbReference type="ARBA" id="ARBA00004747"/>
    </source>
</evidence>